<evidence type="ECO:0000313" key="4">
    <source>
        <dbReference type="Proteomes" id="UP000324705"/>
    </source>
</evidence>
<dbReference type="EMBL" id="LT934119">
    <property type="protein sequence ID" value="VAI20458.1"/>
    <property type="molecule type" value="Genomic_DNA"/>
</dbReference>
<proteinExistence type="predicted"/>
<name>A0A9R0TV94_TRITD</name>
<reference evidence="3 4" key="1">
    <citation type="submission" date="2017-09" db="EMBL/GenBank/DDBJ databases">
        <authorList>
            <consortium name="International Durum Wheat Genome Sequencing Consortium (IDWGSC)"/>
            <person name="Milanesi L."/>
        </authorList>
    </citation>
    <scope>NUCLEOTIDE SEQUENCE [LARGE SCALE GENOMIC DNA]</scope>
    <source>
        <strain evidence="4">cv. Svevo</strain>
    </source>
</reference>
<protein>
    <submittedName>
        <fullName evidence="3">Uncharacterized protein</fullName>
    </submittedName>
</protein>
<organism evidence="3 4">
    <name type="scientific">Triticum turgidum subsp. durum</name>
    <name type="common">Durum wheat</name>
    <name type="synonym">Triticum durum</name>
    <dbReference type="NCBI Taxonomy" id="4567"/>
    <lineage>
        <taxon>Eukaryota</taxon>
        <taxon>Viridiplantae</taxon>
        <taxon>Streptophyta</taxon>
        <taxon>Embryophyta</taxon>
        <taxon>Tracheophyta</taxon>
        <taxon>Spermatophyta</taxon>
        <taxon>Magnoliopsida</taxon>
        <taxon>Liliopsida</taxon>
        <taxon>Poales</taxon>
        <taxon>Poaceae</taxon>
        <taxon>BOP clade</taxon>
        <taxon>Pooideae</taxon>
        <taxon>Triticodae</taxon>
        <taxon>Triticeae</taxon>
        <taxon>Triticinae</taxon>
        <taxon>Triticum</taxon>
    </lineage>
</organism>
<feature type="chain" id="PRO_5040228860" evidence="2">
    <location>
        <begin position="29"/>
        <end position="68"/>
    </location>
</feature>
<keyword evidence="2" id="KW-0732">Signal</keyword>
<evidence type="ECO:0000313" key="3">
    <source>
        <dbReference type="EMBL" id="VAI20458.1"/>
    </source>
</evidence>
<dbReference type="AlphaFoldDB" id="A0A9R0TV94"/>
<evidence type="ECO:0000256" key="1">
    <source>
        <dbReference type="SAM" id="MobiDB-lite"/>
    </source>
</evidence>
<feature type="region of interest" description="Disordered" evidence="1">
    <location>
        <begin position="47"/>
        <end position="68"/>
    </location>
</feature>
<feature type="signal peptide" evidence="2">
    <location>
        <begin position="1"/>
        <end position="28"/>
    </location>
</feature>
<sequence>MAATTRGLMLNISCLLLFLGSLLPGALSTTFTLTNSCAYTPQVVRREHKHEHHAGAAPRQRHRLLPGP</sequence>
<evidence type="ECO:0000256" key="2">
    <source>
        <dbReference type="SAM" id="SignalP"/>
    </source>
</evidence>
<dbReference type="Gramene" id="TRITD5Av1G184820.1">
    <property type="protein sequence ID" value="TRITD5Av1G184820.1"/>
    <property type="gene ID" value="TRITD5Av1G184820"/>
</dbReference>
<accession>A0A9R0TV94</accession>
<dbReference type="Proteomes" id="UP000324705">
    <property type="component" value="Chromosome 5A"/>
</dbReference>
<feature type="compositionally biased region" description="Basic residues" evidence="1">
    <location>
        <begin position="59"/>
        <end position="68"/>
    </location>
</feature>
<keyword evidence="4" id="KW-1185">Reference proteome</keyword>
<gene>
    <name evidence="3" type="ORF">TRITD_5Av1G184820</name>
</gene>